<comment type="caution">
    <text evidence="2">The sequence shown here is derived from an EMBL/GenBank/DDBJ whole genome shotgun (WGS) entry which is preliminary data.</text>
</comment>
<proteinExistence type="predicted"/>
<keyword evidence="1" id="KW-1133">Transmembrane helix</keyword>
<gene>
    <name evidence="2" type="ORF">A8U91_01310</name>
</gene>
<dbReference type="Proteomes" id="UP000092504">
    <property type="component" value="Unassembled WGS sequence"/>
</dbReference>
<feature type="transmembrane region" description="Helical" evidence="1">
    <location>
        <begin position="9"/>
        <end position="26"/>
    </location>
</feature>
<organism evidence="2 3">
    <name type="scientific">Halomonas elongata</name>
    <dbReference type="NCBI Taxonomy" id="2746"/>
    <lineage>
        <taxon>Bacteria</taxon>
        <taxon>Pseudomonadati</taxon>
        <taxon>Pseudomonadota</taxon>
        <taxon>Gammaproteobacteria</taxon>
        <taxon>Oceanospirillales</taxon>
        <taxon>Halomonadaceae</taxon>
        <taxon>Halomonas</taxon>
    </lineage>
</organism>
<accession>A0A1B8P419</accession>
<sequence>MKGDPLNPLAAYTSAVVLGLASWQAWEAFSAGSVIAPFMVTLVVLLGPVQVTFIAYLIRAYFKGWEQ</sequence>
<evidence type="ECO:0000313" key="3">
    <source>
        <dbReference type="Proteomes" id="UP000092504"/>
    </source>
</evidence>
<dbReference type="AlphaFoldDB" id="A0A1B8P419"/>
<protein>
    <submittedName>
        <fullName evidence="2">Uncharacterized protein</fullName>
    </submittedName>
</protein>
<keyword evidence="1" id="KW-0812">Transmembrane</keyword>
<evidence type="ECO:0000313" key="2">
    <source>
        <dbReference type="EMBL" id="OBX36962.1"/>
    </source>
</evidence>
<evidence type="ECO:0000256" key="1">
    <source>
        <dbReference type="SAM" id="Phobius"/>
    </source>
</evidence>
<dbReference type="EMBL" id="MAJD01000001">
    <property type="protein sequence ID" value="OBX36962.1"/>
    <property type="molecule type" value="Genomic_DNA"/>
</dbReference>
<keyword evidence="1" id="KW-0472">Membrane</keyword>
<reference evidence="2 3" key="1">
    <citation type="submission" date="2016-06" db="EMBL/GenBank/DDBJ databases">
        <title>Genome sequence of halotolerant plant growth promoting strain of Halomonas elongata HEK1 isolated from salterns of Rann of Kutch, Gujarat, India.</title>
        <authorList>
            <person name="Gaba S."/>
            <person name="Singh R.N."/>
            <person name="Abrol S."/>
            <person name="Kaushik R."/>
            <person name="Saxena A.K."/>
        </authorList>
    </citation>
    <scope>NUCLEOTIDE SEQUENCE [LARGE SCALE GENOMIC DNA]</scope>
    <source>
        <strain evidence="2 3">HEK1</strain>
    </source>
</reference>
<feature type="transmembrane region" description="Helical" evidence="1">
    <location>
        <begin position="38"/>
        <end position="58"/>
    </location>
</feature>
<name>A0A1B8P419_HALEL</name>